<keyword evidence="3" id="KW-1185">Reference proteome</keyword>
<dbReference type="PANTHER" id="PTHR36182">
    <property type="entry name" value="PROTEIN, PUTATIVE (AFU_ORTHOLOGUE AFUA_6G10930)-RELATED"/>
    <property type="match status" value="1"/>
</dbReference>
<dbReference type="PANTHER" id="PTHR36182:SF1">
    <property type="entry name" value="PROTEIN, PUTATIVE (AFU_ORTHOLOGUE AFUA_6G10930)-RELATED"/>
    <property type="match status" value="1"/>
</dbReference>
<comment type="caution">
    <text evidence="2">The sequence shown here is derived from an EMBL/GenBank/DDBJ whole genome shotgun (WGS) entry which is preliminary data.</text>
</comment>
<sequence>MREPPPRRSKFSKFYINADDVDYNMKSSLGGKNGYPCRNTNSGPVQGTLVAGQDLKVFFDGIATKQGGDCQFAISYDNGTSFAVIWDKLGNCFLDTVNGGYEVPVPDKLPATKSAIFAWSWIPAVGDRSYYMNCADVRVENYGKQQAYTGKELLVVNVPGKPTLQPAKMGGNDTLPELLESRPLITVGEPVEPTDGSGSNGSKDDSAQAEDGNVDEQSSGGDDEQTDPGTVVLYVSESTTTSTEVVYVSEFVTEEDSRQAMYTYGAGIQTRGQLFTTLGPYVKPLFGTNVGLTIVPDSAETPTSSASGMVFTDDLVSGKAGASAKWLGLSESLDFIPPSTGAQQTHMAPPTPTSKSADILLLGSSSKPFSASSGTGAMLSGGSNGVSDRSSLLSMLPDSTFAAGTPLFATSGGTSLQPSGNSASASASAATAAAGFTDPKLGPLEASDLVKHNTITTNRPDFKSITDQANANIASHFHPLMSATPYATTMINTTTKDGKPVLQVVVSMVNTPIPSSLTLSY</sequence>
<name>A0A9W7XI15_9FUNG</name>
<evidence type="ECO:0000313" key="2">
    <source>
        <dbReference type="EMBL" id="KAJ1643196.1"/>
    </source>
</evidence>
<dbReference type="EMBL" id="JANBOH010000282">
    <property type="protein sequence ID" value="KAJ1643196.1"/>
    <property type="molecule type" value="Genomic_DNA"/>
</dbReference>
<accession>A0A9W7XI15</accession>
<dbReference type="AlphaFoldDB" id="A0A9W7XI15"/>
<organism evidence="2 3">
    <name type="scientific">Coemansia asiatica</name>
    <dbReference type="NCBI Taxonomy" id="1052880"/>
    <lineage>
        <taxon>Eukaryota</taxon>
        <taxon>Fungi</taxon>
        <taxon>Fungi incertae sedis</taxon>
        <taxon>Zoopagomycota</taxon>
        <taxon>Kickxellomycotina</taxon>
        <taxon>Kickxellomycetes</taxon>
        <taxon>Kickxellales</taxon>
        <taxon>Kickxellaceae</taxon>
        <taxon>Coemansia</taxon>
    </lineage>
</organism>
<dbReference type="Gene3D" id="2.70.50.70">
    <property type="match status" value="1"/>
</dbReference>
<feature type="region of interest" description="Disordered" evidence="1">
    <location>
        <begin position="188"/>
        <end position="228"/>
    </location>
</feature>
<protein>
    <recommendedName>
        <fullName evidence="4">Lytic polysaccharide monooxygenase</fullName>
    </recommendedName>
</protein>
<evidence type="ECO:0000313" key="3">
    <source>
        <dbReference type="Proteomes" id="UP001145021"/>
    </source>
</evidence>
<reference evidence="2" key="1">
    <citation type="submission" date="2022-07" db="EMBL/GenBank/DDBJ databases">
        <title>Phylogenomic reconstructions and comparative analyses of Kickxellomycotina fungi.</title>
        <authorList>
            <person name="Reynolds N.K."/>
            <person name="Stajich J.E."/>
            <person name="Barry K."/>
            <person name="Grigoriev I.V."/>
            <person name="Crous P."/>
            <person name="Smith M.E."/>
        </authorList>
    </citation>
    <scope>NUCLEOTIDE SEQUENCE</scope>
    <source>
        <strain evidence="2">NBRC 105413</strain>
    </source>
</reference>
<proteinExistence type="predicted"/>
<gene>
    <name evidence="2" type="ORF">LPJ64_005008</name>
</gene>
<evidence type="ECO:0008006" key="4">
    <source>
        <dbReference type="Google" id="ProtNLM"/>
    </source>
</evidence>
<dbReference type="Proteomes" id="UP001145021">
    <property type="component" value="Unassembled WGS sequence"/>
</dbReference>
<evidence type="ECO:0000256" key="1">
    <source>
        <dbReference type="SAM" id="MobiDB-lite"/>
    </source>
</evidence>